<protein>
    <submittedName>
        <fullName evidence="1">Uncharacterized protein</fullName>
    </submittedName>
</protein>
<comment type="caution">
    <text evidence="1">The sequence shown here is derived from an EMBL/GenBank/DDBJ whole genome shotgun (WGS) entry which is preliminary data.</text>
</comment>
<dbReference type="Proteomes" id="UP001283361">
    <property type="component" value="Unassembled WGS sequence"/>
</dbReference>
<evidence type="ECO:0000313" key="2">
    <source>
        <dbReference type="Proteomes" id="UP001283361"/>
    </source>
</evidence>
<gene>
    <name evidence="1" type="ORF">RRG08_042191</name>
</gene>
<sequence>MKKKTMSCSSYKTVPADSVLVTSNKLNCKIHGSDTPMVITLIITIGLYNNICGFDDLTTYTTSHSRASTHSYQNGVLNIHTYRKNAMKSYPATCSKIPHFPALKMQCKCLLHRESVLLNLNNKGAVDKTIRDIYKMIRSSSEVDAKMSSELFHFELVAKEMIGNHVMGMYKIASLLGMTSRST</sequence>
<dbReference type="AlphaFoldDB" id="A0AAE0YGV9"/>
<organism evidence="1 2">
    <name type="scientific">Elysia crispata</name>
    <name type="common">lettuce slug</name>
    <dbReference type="NCBI Taxonomy" id="231223"/>
    <lineage>
        <taxon>Eukaryota</taxon>
        <taxon>Metazoa</taxon>
        <taxon>Spiralia</taxon>
        <taxon>Lophotrochozoa</taxon>
        <taxon>Mollusca</taxon>
        <taxon>Gastropoda</taxon>
        <taxon>Heterobranchia</taxon>
        <taxon>Euthyneura</taxon>
        <taxon>Panpulmonata</taxon>
        <taxon>Sacoglossa</taxon>
        <taxon>Placobranchoidea</taxon>
        <taxon>Plakobranchidae</taxon>
        <taxon>Elysia</taxon>
    </lineage>
</organism>
<proteinExistence type="predicted"/>
<keyword evidence="2" id="KW-1185">Reference proteome</keyword>
<evidence type="ECO:0000313" key="1">
    <source>
        <dbReference type="EMBL" id="KAK3744807.1"/>
    </source>
</evidence>
<name>A0AAE0YGV9_9GAST</name>
<accession>A0AAE0YGV9</accession>
<reference evidence="1" key="1">
    <citation type="journal article" date="2023" name="G3 (Bethesda)">
        <title>A reference genome for the long-term kleptoplast-retaining sea slug Elysia crispata morphotype clarki.</title>
        <authorList>
            <person name="Eastman K.E."/>
            <person name="Pendleton A.L."/>
            <person name="Shaikh M.A."/>
            <person name="Suttiyut T."/>
            <person name="Ogas R."/>
            <person name="Tomko P."/>
            <person name="Gavelis G."/>
            <person name="Widhalm J.R."/>
            <person name="Wisecaver J.H."/>
        </authorList>
    </citation>
    <scope>NUCLEOTIDE SEQUENCE</scope>
    <source>
        <strain evidence="1">ECLA1</strain>
    </source>
</reference>
<dbReference type="EMBL" id="JAWDGP010006247">
    <property type="protein sequence ID" value="KAK3744807.1"/>
    <property type="molecule type" value="Genomic_DNA"/>
</dbReference>